<reference evidence="1 2" key="1">
    <citation type="submission" date="2020-02" db="EMBL/GenBank/DDBJ databases">
        <title>Whole-genome analyses of novel actinobacteria.</title>
        <authorList>
            <person name="Sahin N."/>
            <person name="Tatar D."/>
        </authorList>
    </citation>
    <scope>NUCLEOTIDE SEQUENCE [LARGE SCALE GENOMIC DNA]</scope>
    <source>
        <strain evidence="1 2">SB3404</strain>
    </source>
</reference>
<keyword evidence="2" id="KW-1185">Reference proteome</keyword>
<dbReference type="Proteomes" id="UP000477722">
    <property type="component" value="Unassembled WGS sequence"/>
</dbReference>
<sequence length="76" mass="8735">MLLGALTTHITSYVMEPQRNRHELLKRWDTAKLDAYEGCIDKVRASNRRSRQKSVKRRVFAGAPSEAYFCSAEMTS</sequence>
<comment type="caution">
    <text evidence="1">The sequence shown here is derived from an EMBL/GenBank/DDBJ whole genome shotgun (WGS) entry which is preliminary data.</text>
</comment>
<dbReference type="EMBL" id="JAAKZZ010000159">
    <property type="protein sequence ID" value="NGO70001.1"/>
    <property type="molecule type" value="Genomic_DNA"/>
</dbReference>
<evidence type="ECO:0000313" key="2">
    <source>
        <dbReference type="Proteomes" id="UP000477722"/>
    </source>
</evidence>
<name>A0A6G4X009_9ACTN</name>
<accession>A0A6G4X009</accession>
<gene>
    <name evidence="1" type="ORF">G5C65_16885</name>
</gene>
<evidence type="ECO:0000313" key="1">
    <source>
        <dbReference type="EMBL" id="NGO70001.1"/>
    </source>
</evidence>
<dbReference type="AlphaFoldDB" id="A0A6G4X009"/>
<dbReference type="RefSeq" id="WP_165299678.1">
    <property type="nucleotide sequence ID" value="NZ_JAAKZZ010000159.1"/>
</dbReference>
<proteinExistence type="predicted"/>
<protein>
    <submittedName>
        <fullName evidence="1">Uncharacterized protein</fullName>
    </submittedName>
</protein>
<organism evidence="1 2">
    <name type="scientific">Streptomyces boncukensis</name>
    <dbReference type="NCBI Taxonomy" id="2711219"/>
    <lineage>
        <taxon>Bacteria</taxon>
        <taxon>Bacillati</taxon>
        <taxon>Actinomycetota</taxon>
        <taxon>Actinomycetes</taxon>
        <taxon>Kitasatosporales</taxon>
        <taxon>Streptomycetaceae</taxon>
        <taxon>Streptomyces</taxon>
    </lineage>
</organism>